<organism evidence="1">
    <name type="scientific">marine sediment metagenome</name>
    <dbReference type="NCBI Taxonomy" id="412755"/>
    <lineage>
        <taxon>unclassified sequences</taxon>
        <taxon>metagenomes</taxon>
        <taxon>ecological metagenomes</taxon>
    </lineage>
</organism>
<protein>
    <submittedName>
        <fullName evidence="1">Uncharacterized protein</fullName>
    </submittedName>
</protein>
<dbReference type="EMBL" id="LAZR01000403">
    <property type="protein sequence ID" value="KKN70437.1"/>
    <property type="molecule type" value="Genomic_DNA"/>
</dbReference>
<dbReference type="AlphaFoldDB" id="A0A0F9T6B1"/>
<gene>
    <name evidence="1" type="ORF">LCGC14_0431320</name>
</gene>
<accession>A0A0F9T6B1</accession>
<proteinExistence type="predicted"/>
<comment type="caution">
    <text evidence="1">The sequence shown here is derived from an EMBL/GenBank/DDBJ whole genome shotgun (WGS) entry which is preliminary data.</text>
</comment>
<sequence>MTASDELTRRLLIEQTRKEILDKIKQYQVGFVSNGNIMATKTSDKWDGFIFVIPKEKYQELFEEAI</sequence>
<name>A0A0F9T6B1_9ZZZZ</name>
<reference evidence="1" key="1">
    <citation type="journal article" date="2015" name="Nature">
        <title>Complex archaea that bridge the gap between prokaryotes and eukaryotes.</title>
        <authorList>
            <person name="Spang A."/>
            <person name="Saw J.H."/>
            <person name="Jorgensen S.L."/>
            <person name="Zaremba-Niedzwiedzka K."/>
            <person name="Martijn J."/>
            <person name="Lind A.E."/>
            <person name="van Eijk R."/>
            <person name="Schleper C."/>
            <person name="Guy L."/>
            <person name="Ettema T.J."/>
        </authorList>
    </citation>
    <scope>NUCLEOTIDE SEQUENCE</scope>
</reference>
<evidence type="ECO:0000313" key="1">
    <source>
        <dbReference type="EMBL" id="KKN70437.1"/>
    </source>
</evidence>